<sequence length="98" mass="10884">MTIERPDARPFGGLGLFLDQDGVQPDVFEFQQGAKTIILRVFLGRLSVGRRETATGFGTTRFRAGHAGLRTWGIGFARSQRSLEGWAERRAFARSVSL</sequence>
<accession>A0ABX7LSE0</accession>
<proteinExistence type="predicted"/>
<keyword evidence="2" id="KW-1185">Reference proteome</keyword>
<dbReference type="EMBL" id="CP070968">
    <property type="protein sequence ID" value="QSF53488.1"/>
    <property type="molecule type" value="Genomic_DNA"/>
</dbReference>
<reference evidence="1 2" key="1">
    <citation type="submission" date="2021-02" db="EMBL/GenBank/DDBJ databases">
        <title>Brevundimonas sp. CS1 genome sequence.</title>
        <authorList>
            <person name="Lee K."/>
            <person name="Choi Y.-J."/>
            <person name="Son H.-R."/>
        </authorList>
    </citation>
    <scope>NUCLEOTIDE SEQUENCE [LARGE SCALE GENOMIC DNA]</scope>
    <source>
        <strain evidence="1 2">CS1</strain>
    </source>
</reference>
<organism evidence="1 2">
    <name type="scientific">Brevundimonas fontaquae</name>
    <dbReference type="NCBI Taxonomy" id="2813778"/>
    <lineage>
        <taxon>Bacteria</taxon>
        <taxon>Pseudomonadati</taxon>
        <taxon>Pseudomonadota</taxon>
        <taxon>Alphaproteobacteria</taxon>
        <taxon>Caulobacterales</taxon>
        <taxon>Caulobacteraceae</taxon>
        <taxon>Brevundimonas</taxon>
    </lineage>
</organism>
<name>A0ABX7LSE0_9CAUL</name>
<dbReference type="RefSeq" id="WP_205681175.1">
    <property type="nucleotide sequence ID" value="NZ_CP070968.1"/>
</dbReference>
<gene>
    <name evidence="1" type="ORF">JX001_11900</name>
</gene>
<dbReference type="Proteomes" id="UP000662957">
    <property type="component" value="Chromosome"/>
</dbReference>
<evidence type="ECO:0000313" key="2">
    <source>
        <dbReference type="Proteomes" id="UP000662957"/>
    </source>
</evidence>
<protein>
    <submittedName>
        <fullName evidence="1">Uncharacterized protein</fullName>
    </submittedName>
</protein>
<evidence type="ECO:0000313" key="1">
    <source>
        <dbReference type="EMBL" id="QSF53488.1"/>
    </source>
</evidence>